<dbReference type="Proteomes" id="UP001500943">
    <property type="component" value="Unassembled WGS sequence"/>
</dbReference>
<comment type="caution">
    <text evidence="9">The sequence shown here is derived from an EMBL/GenBank/DDBJ whole genome shotgun (WGS) entry which is preliminary data.</text>
</comment>
<dbReference type="EMBL" id="BAAAKW010000017">
    <property type="protein sequence ID" value="GAA1211937.1"/>
    <property type="molecule type" value="Genomic_DNA"/>
</dbReference>
<dbReference type="PANTHER" id="PTHR30576">
    <property type="entry name" value="COLANIC BIOSYNTHESIS UDP-GLUCOSE LIPID CARRIER TRANSFERASE"/>
    <property type="match status" value="1"/>
</dbReference>
<accession>A0ABP4G3T5</accession>
<protein>
    <submittedName>
        <fullName evidence="9">Sugar transferase</fullName>
    </submittedName>
</protein>
<comment type="similarity">
    <text evidence="2">Belongs to the bacterial sugar transferase family.</text>
</comment>
<proteinExistence type="inferred from homology"/>
<evidence type="ECO:0000259" key="8">
    <source>
        <dbReference type="Pfam" id="PF02397"/>
    </source>
</evidence>
<name>A0ABP4G3T5_9MICO</name>
<feature type="transmembrane region" description="Helical" evidence="7">
    <location>
        <begin position="52"/>
        <end position="72"/>
    </location>
</feature>
<organism evidence="9 10">
    <name type="scientific">Rhodoglobus aureus</name>
    <dbReference type="NCBI Taxonomy" id="191497"/>
    <lineage>
        <taxon>Bacteria</taxon>
        <taxon>Bacillati</taxon>
        <taxon>Actinomycetota</taxon>
        <taxon>Actinomycetes</taxon>
        <taxon>Micrococcales</taxon>
        <taxon>Microbacteriaceae</taxon>
        <taxon>Rhodoglobus</taxon>
    </lineage>
</organism>
<evidence type="ECO:0000313" key="9">
    <source>
        <dbReference type="EMBL" id="GAA1211937.1"/>
    </source>
</evidence>
<dbReference type="RefSeq" id="WP_343923559.1">
    <property type="nucleotide sequence ID" value="NZ_BAAAKW010000017.1"/>
</dbReference>
<reference evidence="10" key="1">
    <citation type="journal article" date="2019" name="Int. J. Syst. Evol. Microbiol.">
        <title>The Global Catalogue of Microorganisms (GCM) 10K type strain sequencing project: providing services to taxonomists for standard genome sequencing and annotation.</title>
        <authorList>
            <consortium name="The Broad Institute Genomics Platform"/>
            <consortium name="The Broad Institute Genome Sequencing Center for Infectious Disease"/>
            <person name="Wu L."/>
            <person name="Ma J."/>
        </authorList>
    </citation>
    <scope>NUCLEOTIDE SEQUENCE [LARGE SCALE GENOMIC DNA]</scope>
    <source>
        <strain evidence="10">JCM 12762</strain>
    </source>
</reference>
<evidence type="ECO:0000313" key="10">
    <source>
        <dbReference type="Proteomes" id="UP001500943"/>
    </source>
</evidence>
<keyword evidence="3 9" id="KW-0808">Transferase</keyword>
<dbReference type="PANTHER" id="PTHR30576:SF10">
    <property type="entry name" value="SLL5057 PROTEIN"/>
    <property type="match status" value="1"/>
</dbReference>
<dbReference type="NCBIfam" id="TIGR03025">
    <property type="entry name" value="EPS_sugtrans"/>
    <property type="match status" value="1"/>
</dbReference>
<feature type="domain" description="Bacterial sugar transferase" evidence="8">
    <location>
        <begin position="319"/>
        <end position="506"/>
    </location>
</feature>
<keyword evidence="10" id="KW-1185">Reference proteome</keyword>
<evidence type="ECO:0000256" key="1">
    <source>
        <dbReference type="ARBA" id="ARBA00004141"/>
    </source>
</evidence>
<keyword evidence="6 7" id="KW-0472">Membrane</keyword>
<feature type="transmembrane region" description="Helical" evidence="7">
    <location>
        <begin position="124"/>
        <end position="144"/>
    </location>
</feature>
<feature type="transmembrane region" description="Helical" evidence="7">
    <location>
        <begin position="324"/>
        <end position="347"/>
    </location>
</feature>
<evidence type="ECO:0000256" key="7">
    <source>
        <dbReference type="SAM" id="Phobius"/>
    </source>
</evidence>
<evidence type="ECO:0000256" key="5">
    <source>
        <dbReference type="ARBA" id="ARBA00022989"/>
    </source>
</evidence>
<feature type="transmembrane region" description="Helical" evidence="7">
    <location>
        <begin position="150"/>
        <end position="169"/>
    </location>
</feature>
<keyword evidence="5 7" id="KW-1133">Transmembrane helix</keyword>
<evidence type="ECO:0000256" key="4">
    <source>
        <dbReference type="ARBA" id="ARBA00022692"/>
    </source>
</evidence>
<evidence type="ECO:0000256" key="6">
    <source>
        <dbReference type="ARBA" id="ARBA00023136"/>
    </source>
</evidence>
<dbReference type="GO" id="GO:0016740">
    <property type="term" value="F:transferase activity"/>
    <property type="evidence" value="ECO:0007669"/>
    <property type="project" value="UniProtKB-KW"/>
</dbReference>
<keyword evidence="4 7" id="KW-0812">Transmembrane</keyword>
<evidence type="ECO:0000256" key="2">
    <source>
        <dbReference type="ARBA" id="ARBA00006464"/>
    </source>
</evidence>
<evidence type="ECO:0000256" key="3">
    <source>
        <dbReference type="ARBA" id="ARBA00022679"/>
    </source>
</evidence>
<comment type="subcellular location">
    <subcellularLocation>
        <location evidence="1">Membrane</location>
        <topology evidence="1">Multi-pass membrane protein</topology>
    </subcellularLocation>
</comment>
<feature type="transmembrane region" description="Helical" evidence="7">
    <location>
        <begin position="84"/>
        <end position="103"/>
    </location>
</feature>
<dbReference type="InterPro" id="IPR017475">
    <property type="entry name" value="EPS_sugar_tfrase"/>
</dbReference>
<gene>
    <name evidence="9" type="ORF">GCM10009655_08960</name>
</gene>
<dbReference type="InterPro" id="IPR003362">
    <property type="entry name" value="Bact_transf"/>
</dbReference>
<sequence length="512" mass="56944">MSELRKFPPLPQTDRERGHLRLVEAADFHPQPSSTRHPESGLVWARTYQTKLLLTDAAIIAITMIAALITRAELTRIPQFLAGVNPLMWLGLAGMALMWLALLQIFHTRDRRVIGAGPNEYKSLITASMTVFGLLSITLLIVEAGFPGKAAVLVMASGVIVLLASRWLWRRWLNTQRRLGRALSRAVVVGTRSEVDYVISRIKGNLSAAFAVVGVLAEPDSEHSPKSDSSARYGFGPERVAETAAELGADAVIVAGDHGCGNDFIRNLAWQLEGTAAELILASRLANVAGPRIHFRPVEGLPLIHVEIPQFEGGKHVVKRGLDIVVSALALVILSPLFLLLIMLIRWDSPGGAFFSQVRVGRNLETFRMFKFRSMVTDASEKLAELTDKNEGSGVLFKMKNDPRVTAIGRFIRKYSLDELPQIWNVLKGEMSLVGPRPPLPNEVRAYKGKVNRRMYIKPGLTGMWQINGRSDLNWEDSMRLDLYYVENWSVVGDLVIMWRTFKVLIHPVGAY</sequence>
<dbReference type="Pfam" id="PF02397">
    <property type="entry name" value="Bac_transf"/>
    <property type="match status" value="1"/>
</dbReference>